<organism evidence="7 8">
    <name type="scientific">Biomphalaria glabrata</name>
    <name type="common">Bloodfluke planorb</name>
    <name type="synonym">Freshwater snail</name>
    <dbReference type="NCBI Taxonomy" id="6526"/>
    <lineage>
        <taxon>Eukaryota</taxon>
        <taxon>Metazoa</taxon>
        <taxon>Spiralia</taxon>
        <taxon>Lophotrochozoa</taxon>
        <taxon>Mollusca</taxon>
        <taxon>Gastropoda</taxon>
        <taxon>Heterobranchia</taxon>
        <taxon>Euthyneura</taxon>
        <taxon>Panpulmonata</taxon>
        <taxon>Hygrophila</taxon>
        <taxon>Lymnaeoidea</taxon>
        <taxon>Planorbidae</taxon>
        <taxon>Biomphalaria</taxon>
    </lineage>
</organism>
<protein>
    <submittedName>
        <fullName evidence="8">Uncharacterized protein LOC129927494</fullName>
    </submittedName>
</protein>
<keyword evidence="7" id="KW-1185">Reference proteome</keyword>
<sequence>MSQDNPDKQSEVKTKNKSKSKVTEKVKPPSNNDIDLLLIGKTGNGKSATGNTILGRPVFQSEPSFVSVTKEIEYEVCEYKNRKIKVVDGPGVGDTHHIDDVEKATHLVMEKMQDAVTLNPDGYHAFLLVIKFGNRITAEDKECIRILKAIFGESFIKNYCILTVTNGDNFAILKKKTGKTFKTWCVEQEGPFHELFLECNKRVILFDNEGKDHKVRKKQMTKLIQTVDEMQHKGRRYSNEHFQMAYASRGQLMVRVKEPLIKQDAVEKISLFMERKKSIKDKELEIQLVEFTSLKSEVEALKLELKEKDNDSGVLKELMTSISILLDVLDDNIYQVTDLLKNKAEVTKSKEEAKKMMFELDAIEDEMRSYLEKVFLEKGNYNEKIDKLEESIREEEKQYENDFRYQGTRLKKEMVKKRNDLKKREKEEADLIDEQLAKAISQYDKDKLLKQKANIKNQYEENFQELAAIVKNKEENLTKQKEKVVRRLQEKRKTLEGMKQEVREDAIKKLTEKFANERQKEILSHIKQMEALIENFDLKMQDFSKRNSNKDNEILDLYIEAKENYHNDLKKKSACLIM</sequence>
<dbReference type="RefSeq" id="XP_055893017.1">
    <property type="nucleotide sequence ID" value="XM_056037042.1"/>
</dbReference>
<feature type="region of interest" description="Disordered" evidence="5">
    <location>
        <begin position="1"/>
        <end position="38"/>
    </location>
</feature>
<feature type="compositionally biased region" description="Basic and acidic residues" evidence="5">
    <location>
        <begin position="1"/>
        <end position="14"/>
    </location>
</feature>
<reference evidence="8" key="1">
    <citation type="submission" date="2025-08" db="UniProtKB">
        <authorList>
            <consortium name="RefSeq"/>
        </authorList>
    </citation>
    <scope>IDENTIFICATION</scope>
</reference>
<dbReference type="AlphaFoldDB" id="A0A9W3B0K9"/>
<dbReference type="Gene3D" id="3.40.50.300">
    <property type="entry name" value="P-loop containing nucleotide triphosphate hydrolases"/>
    <property type="match status" value="1"/>
</dbReference>
<keyword evidence="4" id="KW-0175">Coiled coil</keyword>
<evidence type="ECO:0000256" key="5">
    <source>
        <dbReference type="SAM" id="MobiDB-lite"/>
    </source>
</evidence>
<dbReference type="FunFam" id="3.40.50.300:FF:000840">
    <property type="entry name" value="Immune-associated nucleotide-binding protein 9"/>
    <property type="match status" value="1"/>
</dbReference>
<dbReference type="PROSITE" id="PS51720">
    <property type="entry name" value="G_AIG1"/>
    <property type="match status" value="1"/>
</dbReference>
<dbReference type="OrthoDB" id="431287at2759"/>
<dbReference type="SUPFAM" id="SSF52540">
    <property type="entry name" value="P-loop containing nucleoside triphosphate hydrolases"/>
    <property type="match status" value="1"/>
</dbReference>
<evidence type="ECO:0000313" key="8">
    <source>
        <dbReference type="RefSeq" id="XP_055893017.1"/>
    </source>
</evidence>
<dbReference type="OMA" id="EYEVCEY"/>
<gene>
    <name evidence="8" type="primary">LOC129927494</name>
</gene>
<accession>A0A9W3B0K9</accession>
<feature type="coiled-coil region" evidence="4">
    <location>
        <begin position="422"/>
        <end position="546"/>
    </location>
</feature>
<keyword evidence="2" id="KW-0547">Nucleotide-binding</keyword>
<keyword evidence="3" id="KW-0342">GTP-binding</keyword>
<feature type="coiled-coil region" evidence="4">
    <location>
        <begin position="346"/>
        <end position="398"/>
    </location>
</feature>
<dbReference type="GeneID" id="129927494"/>
<dbReference type="InterPro" id="IPR027417">
    <property type="entry name" value="P-loop_NTPase"/>
</dbReference>
<evidence type="ECO:0000256" key="4">
    <source>
        <dbReference type="SAM" id="Coils"/>
    </source>
</evidence>
<evidence type="ECO:0000256" key="1">
    <source>
        <dbReference type="ARBA" id="ARBA00008535"/>
    </source>
</evidence>
<evidence type="ECO:0000313" key="7">
    <source>
        <dbReference type="Proteomes" id="UP001165740"/>
    </source>
</evidence>
<dbReference type="InterPro" id="IPR006703">
    <property type="entry name" value="G_AIG1"/>
</dbReference>
<dbReference type="GO" id="GO:0005525">
    <property type="term" value="F:GTP binding"/>
    <property type="evidence" value="ECO:0007669"/>
    <property type="project" value="UniProtKB-KW"/>
</dbReference>
<evidence type="ECO:0000256" key="3">
    <source>
        <dbReference type="ARBA" id="ARBA00023134"/>
    </source>
</evidence>
<evidence type="ECO:0000259" key="6">
    <source>
        <dbReference type="PROSITE" id="PS51720"/>
    </source>
</evidence>
<proteinExistence type="inferred from homology"/>
<dbReference type="PANTHER" id="PTHR10903:SF184">
    <property type="entry name" value="GTP-BINDING PROTEIN A"/>
    <property type="match status" value="1"/>
</dbReference>
<dbReference type="Proteomes" id="UP001165740">
    <property type="component" value="Chromosome 7"/>
</dbReference>
<feature type="domain" description="AIG1-type G" evidence="6">
    <location>
        <begin position="31"/>
        <end position="246"/>
    </location>
</feature>
<name>A0A9W3B0K9_BIOGL</name>
<evidence type="ECO:0000256" key="2">
    <source>
        <dbReference type="ARBA" id="ARBA00022741"/>
    </source>
</evidence>
<dbReference type="InterPro" id="IPR045058">
    <property type="entry name" value="GIMA/IAN/Toc"/>
</dbReference>
<dbReference type="Pfam" id="PF04548">
    <property type="entry name" value="AIG1"/>
    <property type="match status" value="1"/>
</dbReference>
<dbReference type="PANTHER" id="PTHR10903">
    <property type="entry name" value="GTPASE, IMAP FAMILY MEMBER-RELATED"/>
    <property type="match status" value="1"/>
</dbReference>
<comment type="similarity">
    <text evidence="1">Belongs to the TRAFAC class TrmE-Era-EngA-EngB-Septin-like GTPase superfamily. AIG1/Toc34/Toc159-like paraseptin GTPase family. IAN subfamily.</text>
</comment>